<evidence type="ECO:0000256" key="4">
    <source>
        <dbReference type="SAM" id="MobiDB-lite"/>
    </source>
</evidence>
<feature type="compositionally biased region" description="Basic and acidic residues" evidence="4">
    <location>
        <begin position="43"/>
        <end position="54"/>
    </location>
</feature>
<sequence>MGTKQYILLGAGVVLIVILALLPKAVVTDNSEGVAEASATTEQHSEDDGHDHGSEQSSMAHTSKLPADTQATLDQFKKDFESADNIKNKREIADQAYDLLLKMNKFDLAGDWKLALYGASNETKDLRAAADAYYDAYTFAMSEERSAQMATKAQKQYQAVLEKDPKDLDAKVKLGMTYMVSSAPMQGIAKIREVIAVDPNHQLALFNLGLLSIQSGQYNKAIERFQKLKKLYPDDMEARFYLAISLKEMGSQDKAIDELKYINKNADSEEIRATAQQYLAEWVN</sequence>
<dbReference type="InterPro" id="IPR051012">
    <property type="entry name" value="CellSynth/LPSAsmb/PSIAsmb"/>
</dbReference>
<dbReference type="PANTHER" id="PTHR45586:SF1">
    <property type="entry name" value="LIPOPOLYSACCHARIDE ASSEMBLY PROTEIN B"/>
    <property type="match status" value="1"/>
</dbReference>
<dbReference type="RefSeq" id="WP_169659843.1">
    <property type="nucleotide sequence ID" value="NZ_JABANE010000106.1"/>
</dbReference>
<evidence type="ECO:0000256" key="1">
    <source>
        <dbReference type="ARBA" id="ARBA00022737"/>
    </source>
</evidence>
<dbReference type="Proteomes" id="UP000576082">
    <property type="component" value="Unassembled WGS sequence"/>
</dbReference>
<dbReference type="EMBL" id="JABANE010000106">
    <property type="protein sequence ID" value="NME71633.1"/>
    <property type="molecule type" value="Genomic_DNA"/>
</dbReference>
<evidence type="ECO:0000313" key="5">
    <source>
        <dbReference type="EMBL" id="NME71633.1"/>
    </source>
</evidence>
<keyword evidence="2 3" id="KW-0802">TPR repeat</keyword>
<dbReference type="InterPro" id="IPR019734">
    <property type="entry name" value="TPR_rpt"/>
</dbReference>
<dbReference type="Gene3D" id="1.25.40.10">
    <property type="entry name" value="Tetratricopeptide repeat domain"/>
    <property type="match status" value="1"/>
</dbReference>
<name>A0A7X9RZM0_9BACT</name>
<keyword evidence="6" id="KW-1185">Reference proteome</keyword>
<dbReference type="AlphaFoldDB" id="A0A7X9RZM0"/>
<evidence type="ECO:0000256" key="2">
    <source>
        <dbReference type="ARBA" id="ARBA00022803"/>
    </source>
</evidence>
<feature type="region of interest" description="Disordered" evidence="4">
    <location>
        <begin position="33"/>
        <end position="63"/>
    </location>
</feature>
<evidence type="ECO:0000256" key="3">
    <source>
        <dbReference type="PROSITE-ProRule" id="PRU00339"/>
    </source>
</evidence>
<dbReference type="PANTHER" id="PTHR45586">
    <property type="entry name" value="TPR REPEAT-CONTAINING PROTEIN PA4667"/>
    <property type="match status" value="1"/>
</dbReference>
<dbReference type="PROSITE" id="PS50005">
    <property type="entry name" value="TPR"/>
    <property type="match status" value="1"/>
</dbReference>
<dbReference type="InterPro" id="IPR013105">
    <property type="entry name" value="TPR_2"/>
</dbReference>
<keyword evidence="1" id="KW-0677">Repeat</keyword>
<reference evidence="5 6" key="1">
    <citation type="submission" date="2020-04" db="EMBL/GenBank/DDBJ databases">
        <title>Flammeovirga sp. SR4, a novel species isolated from seawater.</title>
        <authorList>
            <person name="Wang X."/>
        </authorList>
    </citation>
    <scope>NUCLEOTIDE SEQUENCE [LARGE SCALE GENOMIC DNA]</scope>
    <source>
        <strain evidence="5 6">ATCC 23126</strain>
    </source>
</reference>
<evidence type="ECO:0000313" key="6">
    <source>
        <dbReference type="Proteomes" id="UP000576082"/>
    </source>
</evidence>
<gene>
    <name evidence="5" type="ORF">HHU12_26955</name>
</gene>
<comment type="caution">
    <text evidence="5">The sequence shown here is derived from an EMBL/GenBank/DDBJ whole genome shotgun (WGS) entry which is preliminary data.</text>
</comment>
<feature type="repeat" description="TPR" evidence="3">
    <location>
        <begin position="202"/>
        <end position="235"/>
    </location>
</feature>
<dbReference type="SUPFAM" id="SSF48452">
    <property type="entry name" value="TPR-like"/>
    <property type="match status" value="1"/>
</dbReference>
<proteinExistence type="predicted"/>
<dbReference type="InterPro" id="IPR011990">
    <property type="entry name" value="TPR-like_helical_dom_sf"/>
</dbReference>
<accession>A0A7X9RZM0</accession>
<organism evidence="5 6">
    <name type="scientific">Flammeovirga aprica JL-4</name>
    <dbReference type="NCBI Taxonomy" id="694437"/>
    <lineage>
        <taxon>Bacteria</taxon>
        <taxon>Pseudomonadati</taxon>
        <taxon>Bacteroidota</taxon>
        <taxon>Cytophagia</taxon>
        <taxon>Cytophagales</taxon>
        <taxon>Flammeovirgaceae</taxon>
        <taxon>Flammeovirga</taxon>
    </lineage>
</organism>
<dbReference type="Pfam" id="PF07719">
    <property type="entry name" value="TPR_2"/>
    <property type="match status" value="1"/>
</dbReference>
<protein>
    <submittedName>
        <fullName evidence="5">Tetratricopeptide repeat protein</fullName>
    </submittedName>
</protein>